<organism evidence="3 4">
    <name type="scientific">Pisum sativum</name>
    <name type="common">Garden pea</name>
    <name type="synonym">Lathyrus oleraceus</name>
    <dbReference type="NCBI Taxonomy" id="3888"/>
    <lineage>
        <taxon>Eukaryota</taxon>
        <taxon>Viridiplantae</taxon>
        <taxon>Streptophyta</taxon>
        <taxon>Embryophyta</taxon>
        <taxon>Tracheophyta</taxon>
        <taxon>Spermatophyta</taxon>
        <taxon>Magnoliopsida</taxon>
        <taxon>eudicotyledons</taxon>
        <taxon>Gunneridae</taxon>
        <taxon>Pentapetalae</taxon>
        <taxon>rosids</taxon>
        <taxon>fabids</taxon>
        <taxon>Fabales</taxon>
        <taxon>Fabaceae</taxon>
        <taxon>Papilionoideae</taxon>
        <taxon>50 kb inversion clade</taxon>
        <taxon>NPAAA clade</taxon>
        <taxon>Hologalegina</taxon>
        <taxon>IRL clade</taxon>
        <taxon>Fabeae</taxon>
        <taxon>Lathyrus</taxon>
    </lineage>
</organism>
<dbReference type="Gene3D" id="3.40.50.1820">
    <property type="entry name" value="alpha/beta hydrolase"/>
    <property type="match status" value="1"/>
</dbReference>
<keyword evidence="2" id="KW-1133">Transmembrane helix</keyword>
<name>A0A9D5B2W3_PEA</name>
<sequence length="307" mass="34217">MVSKEDPVRKLTFGGDLAAVVSLYLLLLARFFHAVTKIRCEEVLAIKNENQFRYKLMLMLSLITLSYLTVLPVECVVANVFAVGFEKRRLRLKLCRLNTGCSVMNLVGNVGFNVAAASLLLITVDTDKINAAVSGTNWCELQNLVLQGFTWSMLLFRHDDATAVTVLSGQKLLFGLDNDVMRSLEDAGLGSTAFEVMAGTRDHILFLINLLGQVLAKVLMKVIFLLMELVLAMTYTLSFAGIFKEHPQLVKNDFYITGESNARHYIPALASRVHKGDKNKEGIIINFKVLQYPNVAFDSDSFPNERS</sequence>
<dbReference type="GO" id="GO:0006508">
    <property type="term" value="P:proteolysis"/>
    <property type="evidence" value="ECO:0007669"/>
    <property type="project" value="InterPro"/>
</dbReference>
<accession>A0A9D5B2W3</accession>
<keyword evidence="2" id="KW-0812">Transmembrane</keyword>
<dbReference type="GO" id="GO:0004185">
    <property type="term" value="F:serine-type carboxypeptidase activity"/>
    <property type="evidence" value="ECO:0007669"/>
    <property type="project" value="InterPro"/>
</dbReference>
<evidence type="ECO:0000256" key="2">
    <source>
        <dbReference type="SAM" id="Phobius"/>
    </source>
</evidence>
<dbReference type="InterPro" id="IPR029058">
    <property type="entry name" value="AB_hydrolase_fold"/>
</dbReference>
<dbReference type="InterPro" id="IPR001563">
    <property type="entry name" value="Peptidase_S10"/>
</dbReference>
<evidence type="ECO:0000256" key="1">
    <source>
        <dbReference type="ARBA" id="ARBA00009431"/>
    </source>
</evidence>
<keyword evidence="4" id="KW-1185">Reference proteome</keyword>
<keyword evidence="2" id="KW-0472">Membrane</keyword>
<dbReference type="AlphaFoldDB" id="A0A9D5B2W3"/>
<comment type="caution">
    <text evidence="3">The sequence shown here is derived from an EMBL/GenBank/DDBJ whole genome shotgun (WGS) entry which is preliminary data.</text>
</comment>
<feature type="transmembrane region" description="Helical" evidence="2">
    <location>
        <begin position="103"/>
        <end position="124"/>
    </location>
</feature>
<comment type="similarity">
    <text evidence="1">Belongs to the peptidase S10 family.</text>
</comment>
<dbReference type="Gramene" id="Psat03G0582000-T1">
    <property type="protein sequence ID" value="KAI5431798.1"/>
    <property type="gene ID" value="KIW84_035820"/>
</dbReference>
<evidence type="ECO:0000313" key="4">
    <source>
        <dbReference type="Proteomes" id="UP001058974"/>
    </source>
</evidence>
<dbReference type="SUPFAM" id="SSF53474">
    <property type="entry name" value="alpha/beta-Hydrolases"/>
    <property type="match status" value="1"/>
</dbReference>
<gene>
    <name evidence="3" type="ORF">KIW84_035820</name>
</gene>
<evidence type="ECO:0000313" key="3">
    <source>
        <dbReference type="EMBL" id="KAI5431798.1"/>
    </source>
</evidence>
<reference evidence="3 4" key="1">
    <citation type="journal article" date="2022" name="Nat. Genet.">
        <title>Improved pea reference genome and pan-genome highlight genomic features and evolutionary characteristics.</title>
        <authorList>
            <person name="Yang T."/>
            <person name="Liu R."/>
            <person name="Luo Y."/>
            <person name="Hu S."/>
            <person name="Wang D."/>
            <person name="Wang C."/>
            <person name="Pandey M.K."/>
            <person name="Ge S."/>
            <person name="Xu Q."/>
            <person name="Li N."/>
            <person name="Li G."/>
            <person name="Huang Y."/>
            <person name="Saxena R.K."/>
            <person name="Ji Y."/>
            <person name="Li M."/>
            <person name="Yan X."/>
            <person name="He Y."/>
            <person name="Liu Y."/>
            <person name="Wang X."/>
            <person name="Xiang C."/>
            <person name="Varshney R.K."/>
            <person name="Ding H."/>
            <person name="Gao S."/>
            <person name="Zong X."/>
        </authorList>
    </citation>
    <scope>NUCLEOTIDE SEQUENCE [LARGE SCALE GENOMIC DNA]</scope>
    <source>
        <strain evidence="3 4">cv. Zhongwan 6</strain>
    </source>
</reference>
<feature type="transmembrane region" description="Helical" evidence="2">
    <location>
        <begin position="56"/>
        <end position="82"/>
    </location>
</feature>
<dbReference type="Proteomes" id="UP001058974">
    <property type="component" value="Chromosome 3"/>
</dbReference>
<dbReference type="EMBL" id="JAMSHJ010000003">
    <property type="protein sequence ID" value="KAI5431798.1"/>
    <property type="molecule type" value="Genomic_DNA"/>
</dbReference>
<proteinExistence type="inferred from homology"/>
<protein>
    <submittedName>
        <fullName evidence="3">Uncharacterized protein</fullName>
    </submittedName>
</protein>
<dbReference type="Pfam" id="PF00450">
    <property type="entry name" value="Peptidase_S10"/>
    <property type="match status" value="1"/>
</dbReference>